<comment type="caution">
    <text evidence="3">The sequence shown here is derived from an EMBL/GenBank/DDBJ whole genome shotgun (WGS) entry which is preliminary data.</text>
</comment>
<protein>
    <submittedName>
        <fullName evidence="3">Uncharacterized protein</fullName>
    </submittedName>
</protein>
<sequence length="245" mass="29018">MNRKILFFLIAVFTSLQAFAQTDLIEIKNDEQKLKERNLKGISATVYGDADYVWRQWKDFVKSKWEEKGKLKKNVFHVEKTTIEQITNHQGDLFTSFTPQDGEHPQGKLFVSFAVGHEICLTEEKFPEDYAKMKKLFREFVNDNWTDALTKTKEQQEDRLKGIERKIKQHDKKILALKKEVRKSKKAIKKTDDSREEFDYQNQIKVAEEAIETNKAQRDRLEERLKHDEQILLEVEDKLKAIQAR</sequence>
<reference evidence="3 4" key="1">
    <citation type="submission" date="2018-03" db="EMBL/GenBank/DDBJ databases">
        <title>Genomic Encyclopedia of Archaeal and Bacterial Type Strains, Phase II (KMG-II): from individual species to whole genera.</title>
        <authorList>
            <person name="Goeker M."/>
        </authorList>
    </citation>
    <scope>NUCLEOTIDE SEQUENCE [LARGE SCALE GENOMIC DNA]</scope>
    <source>
        <strain evidence="3 4">DSM 28229</strain>
    </source>
</reference>
<organism evidence="3 4">
    <name type="scientific">Sediminitomix flava</name>
    <dbReference type="NCBI Taxonomy" id="379075"/>
    <lineage>
        <taxon>Bacteria</taxon>
        <taxon>Pseudomonadati</taxon>
        <taxon>Bacteroidota</taxon>
        <taxon>Cytophagia</taxon>
        <taxon>Cytophagales</taxon>
        <taxon>Flammeovirgaceae</taxon>
        <taxon>Sediminitomix</taxon>
    </lineage>
</organism>
<proteinExistence type="predicted"/>
<feature type="coiled-coil region" evidence="1">
    <location>
        <begin position="146"/>
        <end position="245"/>
    </location>
</feature>
<evidence type="ECO:0000313" key="3">
    <source>
        <dbReference type="EMBL" id="PWJ44914.1"/>
    </source>
</evidence>
<evidence type="ECO:0000256" key="1">
    <source>
        <dbReference type="SAM" id="Coils"/>
    </source>
</evidence>
<evidence type="ECO:0000256" key="2">
    <source>
        <dbReference type="SAM" id="SignalP"/>
    </source>
</evidence>
<keyword evidence="4" id="KW-1185">Reference proteome</keyword>
<gene>
    <name evidence="3" type="ORF">BC781_1011303</name>
</gene>
<dbReference type="Proteomes" id="UP000245535">
    <property type="component" value="Unassembled WGS sequence"/>
</dbReference>
<dbReference type="RefSeq" id="WP_109616377.1">
    <property type="nucleotide sequence ID" value="NZ_QGDO01000001.1"/>
</dbReference>
<evidence type="ECO:0000313" key="4">
    <source>
        <dbReference type="Proteomes" id="UP000245535"/>
    </source>
</evidence>
<keyword evidence="2" id="KW-0732">Signal</keyword>
<name>A0A315ZJQ1_SEDFL</name>
<accession>A0A315ZJQ1</accession>
<dbReference type="AlphaFoldDB" id="A0A315ZJQ1"/>
<keyword evidence="1" id="KW-0175">Coiled coil</keyword>
<feature type="signal peptide" evidence="2">
    <location>
        <begin position="1"/>
        <end position="20"/>
    </location>
</feature>
<feature type="chain" id="PRO_5016280958" evidence="2">
    <location>
        <begin position="21"/>
        <end position="245"/>
    </location>
</feature>
<dbReference type="EMBL" id="QGDO01000001">
    <property type="protein sequence ID" value="PWJ44914.1"/>
    <property type="molecule type" value="Genomic_DNA"/>
</dbReference>